<evidence type="ECO:0000313" key="3">
    <source>
        <dbReference type="Proteomes" id="UP000655287"/>
    </source>
</evidence>
<accession>A0A919R4R2</accession>
<feature type="compositionally biased region" description="Gly residues" evidence="1">
    <location>
        <begin position="47"/>
        <end position="60"/>
    </location>
</feature>
<evidence type="ECO:0000256" key="1">
    <source>
        <dbReference type="SAM" id="MobiDB-lite"/>
    </source>
</evidence>
<proteinExistence type="predicted"/>
<sequence length="128" mass="12819">MVMPIGIIHWTYHWLSGAAPVFSMVTSASNRPGRNRVRRTPASQEVTGGGEAAGVGGGDGAAEEARGAEEAGAAADPPAPAAAQPPVAASAASAARATAWRVVLMVKSSIPLRGAAARQAADRGHTGR</sequence>
<evidence type="ECO:0000313" key="2">
    <source>
        <dbReference type="EMBL" id="GII79263.1"/>
    </source>
</evidence>
<feature type="region of interest" description="Disordered" evidence="1">
    <location>
        <begin position="27"/>
        <end position="90"/>
    </location>
</feature>
<comment type="caution">
    <text evidence="2">The sequence shown here is derived from an EMBL/GenBank/DDBJ whole genome shotgun (WGS) entry which is preliminary data.</text>
</comment>
<dbReference type="AlphaFoldDB" id="A0A919R4R2"/>
<feature type="compositionally biased region" description="Low complexity" evidence="1">
    <location>
        <begin position="70"/>
        <end position="90"/>
    </location>
</feature>
<name>A0A919R4R2_9ACTN</name>
<dbReference type="EMBL" id="BOOU01000056">
    <property type="protein sequence ID" value="GII79263.1"/>
    <property type="molecule type" value="Genomic_DNA"/>
</dbReference>
<organism evidence="2 3">
    <name type="scientific">Sphaerisporangium rufum</name>
    <dbReference type="NCBI Taxonomy" id="1381558"/>
    <lineage>
        <taxon>Bacteria</taxon>
        <taxon>Bacillati</taxon>
        <taxon>Actinomycetota</taxon>
        <taxon>Actinomycetes</taxon>
        <taxon>Streptosporangiales</taxon>
        <taxon>Streptosporangiaceae</taxon>
        <taxon>Sphaerisporangium</taxon>
    </lineage>
</organism>
<reference evidence="2" key="1">
    <citation type="submission" date="2021-01" db="EMBL/GenBank/DDBJ databases">
        <title>Whole genome shotgun sequence of Sphaerisporangium rufum NBRC 109079.</title>
        <authorList>
            <person name="Komaki H."/>
            <person name="Tamura T."/>
        </authorList>
    </citation>
    <scope>NUCLEOTIDE SEQUENCE</scope>
    <source>
        <strain evidence="2">NBRC 109079</strain>
    </source>
</reference>
<keyword evidence="3" id="KW-1185">Reference proteome</keyword>
<dbReference type="Proteomes" id="UP000655287">
    <property type="component" value="Unassembled WGS sequence"/>
</dbReference>
<protein>
    <submittedName>
        <fullName evidence="2">Uncharacterized protein</fullName>
    </submittedName>
</protein>
<gene>
    <name evidence="2" type="ORF">Sru01_42450</name>
</gene>